<name>A0A0B7A8G2_9EUPU</name>
<gene>
    <name evidence="1" type="primary">ORF103836</name>
</gene>
<sequence length="84" mass="9633">PGWGKRNSDIKLEVEDVDKRAPGWGKRATTRVKRASTLNNIPQQLTCRELHILEDEYIARVKELTTQRSLKCRNTNVANVLSMN</sequence>
<feature type="non-terminal residue" evidence="1">
    <location>
        <position position="1"/>
    </location>
</feature>
<reference evidence="1" key="1">
    <citation type="submission" date="2014-12" db="EMBL/GenBank/DDBJ databases">
        <title>Insight into the proteome of Arion vulgaris.</title>
        <authorList>
            <person name="Aradska J."/>
            <person name="Bulat T."/>
            <person name="Smidak R."/>
            <person name="Sarate P."/>
            <person name="Gangsoo J."/>
            <person name="Sialana F."/>
            <person name="Bilban M."/>
            <person name="Lubec G."/>
        </authorList>
    </citation>
    <scope>NUCLEOTIDE SEQUENCE</scope>
    <source>
        <tissue evidence="1">Skin</tissue>
    </source>
</reference>
<dbReference type="EMBL" id="HACG01030414">
    <property type="protein sequence ID" value="CEK77279.1"/>
    <property type="molecule type" value="Transcribed_RNA"/>
</dbReference>
<dbReference type="AlphaFoldDB" id="A0A0B7A8G2"/>
<evidence type="ECO:0000313" key="1">
    <source>
        <dbReference type="EMBL" id="CEK77279.1"/>
    </source>
</evidence>
<proteinExistence type="predicted"/>
<protein>
    <submittedName>
        <fullName evidence="1">Uncharacterized protein</fullName>
    </submittedName>
</protein>
<accession>A0A0B7A8G2</accession>
<organism evidence="1">
    <name type="scientific">Arion vulgaris</name>
    <dbReference type="NCBI Taxonomy" id="1028688"/>
    <lineage>
        <taxon>Eukaryota</taxon>
        <taxon>Metazoa</taxon>
        <taxon>Spiralia</taxon>
        <taxon>Lophotrochozoa</taxon>
        <taxon>Mollusca</taxon>
        <taxon>Gastropoda</taxon>
        <taxon>Heterobranchia</taxon>
        <taxon>Euthyneura</taxon>
        <taxon>Panpulmonata</taxon>
        <taxon>Eupulmonata</taxon>
        <taxon>Stylommatophora</taxon>
        <taxon>Helicina</taxon>
        <taxon>Arionoidea</taxon>
        <taxon>Arionidae</taxon>
        <taxon>Arion</taxon>
    </lineage>
</organism>